<sequence>MDEIMRLLAPKRRQRIVAMLEERPRTIDRHVLARALAATESGMDIPGDNAVQRVEIDLHHNHLPALDEADVLQYDPDRGTVRLGDDRRVRRLLATIKQ</sequence>
<proteinExistence type="predicted"/>
<dbReference type="Pfam" id="PF24035">
    <property type="entry name" value="DUF7344"/>
    <property type="match status" value="1"/>
</dbReference>
<dbReference type="EMBL" id="CP064786">
    <property type="protein sequence ID" value="QSG02541.1"/>
    <property type="molecule type" value="Genomic_DNA"/>
</dbReference>
<organism evidence="2 3">
    <name type="scientific">Natranaeroarchaeum sulfidigenes</name>
    <dbReference type="NCBI Taxonomy" id="2784880"/>
    <lineage>
        <taxon>Archaea</taxon>
        <taxon>Methanobacteriati</taxon>
        <taxon>Methanobacteriota</taxon>
        <taxon>Stenosarchaea group</taxon>
        <taxon>Halobacteria</taxon>
        <taxon>Halobacteriales</taxon>
        <taxon>Natronoarchaeaceae</taxon>
        <taxon>Natranaeroarchaeum</taxon>
    </lineage>
</organism>
<evidence type="ECO:0000259" key="1">
    <source>
        <dbReference type="Pfam" id="PF24035"/>
    </source>
</evidence>
<dbReference type="AlphaFoldDB" id="A0A897MQD0"/>
<evidence type="ECO:0000313" key="2">
    <source>
        <dbReference type="EMBL" id="QSG02541.1"/>
    </source>
</evidence>
<protein>
    <submittedName>
        <fullName evidence="2">Putative trancriptional regulator, ArsR family</fullName>
    </submittedName>
</protein>
<dbReference type="KEGG" id="hara:AArcS_1325"/>
<accession>A0A897MQD0</accession>
<gene>
    <name evidence="2" type="ORF">AArcS_1325</name>
</gene>
<name>A0A897MQD0_9EURY</name>
<dbReference type="Proteomes" id="UP000663586">
    <property type="component" value="Chromosome"/>
</dbReference>
<reference evidence="2" key="1">
    <citation type="submission" date="2020-11" db="EMBL/GenBank/DDBJ databases">
        <title>Carbohydrate-dependent, anaerobic sulfur respiration: A novel catabolism in halophilic archaea.</title>
        <authorList>
            <person name="Sorokin D.Y."/>
            <person name="Messina E."/>
            <person name="Smedile F."/>
            <person name="La Cono V."/>
            <person name="Hallsworth J.E."/>
            <person name="Yakimov M.M."/>
        </authorList>
    </citation>
    <scope>NUCLEOTIDE SEQUENCE</scope>
    <source>
        <strain evidence="2">AArc-S</strain>
    </source>
</reference>
<evidence type="ECO:0000313" key="3">
    <source>
        <dbReference type="Proteomes" id="UP000663586"/>
    </source>
</evidence>
<keyword evidence="3" id="KW-1185">Reference proteome</keyword>
<feature type="domain" description="DUF7344" evidence="1">
    <location>
        <begin position="6"/>
        <end position="82"/>
    </location>
</feature>
<dbReference type="InterPro" id="IPR055768">
    <property type="entry name" value="DUF7344"/>
</dbReference>